<accession>A0A494XG84</accession>
<dbReference type="EMBL" id="RBZV01000003">
    <property type="protein sequence ID" value="RKP49538.1"/>
    <property type="molecule type" value="Genomic_DNA"/>
</dbReference>
<dbReference type="RefSeq" id="WP_121277926.1">
    <property type="nucleotide sequence ID" value="NZ_RBZV01000003.1"/>
</dbReference>
<organism evidence="1 2">
    <name type="scientific">Trinickia fusca</name>
    <dbReference type="NCBI Taxonomy" id="2419777"/>
    <lineage>
        <taxon>Bacteria</taxon>
        <taxon>Pseudomonadati</taxon>
        <taxon>Pseudomonadota</taxon>
        <taxon>Betaproteobacteria</taxon>
        <taxon>Burkholderiales</taxon>
        <taxon>Burkholderiaceae</taxon>
        <taxon>Trinickia</taxon>
    </lineage>
</organism>
<name>A0A494XG84_9BURK</name>
<proteinExistence type="predicted"/>
<dbReference type="InterPro" id="IPR021317">
    <property type="entry name" value="DUF2917"/>
</dbReference>
<dbReference type="Proteomes" id="UP000280434">
    <property type="component" value="Unassembled WGS sequence"/>
</dbReference>
<comment type="caution">
    <text evidence="1">The sequence shown here is derived from an EMBL/GenBank/DDBJ whole genome shotgun (WGS) entry which is preliminary data.</text>
</comment>
<sequence length="108" mass="12153">MREISSSITFEVEPNETVPMMIAHSTRLRVSGACVWVTRSNDIEDYLLADGESLVLRRGERLWLSVCSSKPAQVAFSAPLARSAVARDWFATQIERLAAQWRGGWRTV</sequence>
<gene>
    <name evidence="1" type="ORF">D7S89_10830</name>
</gene>
<evidence type="ECO:0000313" key="1">
    <source>
        <dbReference type="EMBL" id="RKP49538.1"/>
    </source>
</evidence>
<reference evidence="1 2" key="1">
    <citation type="submission" date="2018-10" db="EMBL/GenBank/DDBJ databases">
        <title>Paraburkholderia sp. 7MK8-2, isolated from soil.</title>
        <authorList>
            <person name="Gao Z.-H."/>
            <person name="Qiu L.-H."/>
        </authorList>
    </citation>
    <scope>NUCLEOTIDE SEQUENCE [LARGE SCALE GENOMIC DNA]</scope>
    <source>
        <strain evidence="1 2">7MK8-2</strain>
    </source>
</reference>
<keyword evidence="2" id="KW-1185">Reference proteome</keyword>
<dbReference type="AlphaFoldDB" id="A0A494XG84"/>
<protein>
    <submittedName>
        <fullName evidence="1">DUF2917 domain-containing protein</fullName>
    </submittedName>
</protein>
<dbReference type="Pfam" id="PF11142">
    <property type="entry name" value="DUF2917"/>
    <property type="match status" value="1"/>
</dbReference>
<dbReference type="OrthoDB" id="9005660at2"/>
<evidence type="ECO:0000313" key="2">
    <source>
        <dbReference type="Proteomes" id="UP000280434"/>
    </source>
</evidence>